<comment type="caution">
    <text evidence="2">The sequence shown here is derived from an EMBL/GenBank/DDBJ whole genome shotgun (WGS) entry which is preliminary data.</text>
</comment>
<feature type="compositionally biased region" description="Polar residues" evidence="1">
    <location>
        <begin position="59"/>
        <end position="79"/>
    </location>
</feature>
<accession>A0A2A4Z953</accession>
<sequence length="79" mass="9015">MALATNSEFVRVLLLQLFLGKESEAFRLRQARTRVAARRGKRAERTHASANREAKPNVINANFQSFGRSTTQPMLQKDR</sequence>
<gene>
    <name evidence="2" type="ORF">COB13_02570</name>
</gene>
<dbReference type="EMBL" id="NVUS01000002">
    <property type="protein sequence ID" value="PCJ03522.1"/>
    <property type="molecule type" value="Genomic_DNA"/>
</dbReference>
<proteinExistence type="predicted"/>
<protein>
    <submittedName>
        <fullName evidence="2">Uncharacterized protein</fullName>
    </submittedName>
</protein>
<reference evidence="2" key="2">
    <citation type="journal article" date="2018" name="ISME J.">
        <title>A dynamic microbial community with high functional redundancy inhabits the cold, oxic subseafloor aquifer.</title>
        <authorList>
            <person name="Tully B.J."/>
            <person name="Wheat C.G."/>
            <person name="Glazer B.T."/>
            <person name="Huber J.A."/>
        </authorList>
    </citation>
    <scope>NUCLEOTIDE SEQUENCE</scope>
    <source>
        <strain evidence="2">NORP83</strain>
    </source>
</reference>
<feature type="compositionally biased region" description="Basic and acidic residues" evidence="1">
    <location>
        <begin position="43"/>
        <end position="55"/>
    </location>
</feature>
<dbReference type="AlphaFoldDB" id="A0A2A4Z953"/>
<feature type="region of interest" description="Disordered" evidence="1">
    <location>
        <begin position="37"/>
        <end position="79"/>
    </location>
</feature>
<evidence type="ECO:0000313" key="2">
    <source>
        <dbReference type="EMBL" id="PCJ03522.1"/>
    </source>
</evidence>
<evidence type="ECO:0000256" key="1">
    <source>
        <dbReference type="SAM" id="MobiDB-lite"/>
    </source>
</evidence>
<reference key="1">
    <citation type="submission" date="2017-08" db="EMBL/GenBank/DDBJ databases">
        <title>A dynamic microbial community with high functional redundancy inhabits the cold, oxic subseafloor aquifer.</title>
        <authorList>
            <person name="Tully B.J."/>
            <person name="Wheat C.G."/>
            <person name="Glazer B.T."/>
            <person name="Huber J.A."/>
        </authorList>
    </citation>
    <scope>NUCLEOTIDE SEQUENCE [LARGE SCALE GENOMIC DNA]</scope>
</reference>
<name>A0A2A4Z953_9PROT</name>
<organism evidence="2">
    <name type="scientific">OCS116 cluster bacterium</name>
    <dbReference type="NCBI Taxonomy" id="2030921"/>
    <lineage>
        <taxon>Bacteria</taxon>
        <taxon>Pseudomonadati</taxon>
        <taxon>Pseudomonadota</taxon>
        <taxon>Alphaproteobacteria</taxon>
        <taxon>OCS116 cluster</taxon>
    </lineage>
</organism>